<dbReference type="PANTHER" id="PTHR46586:SF3">
    <property type="entry name" value="ANKYRIN REPEAT-CONTAINING PROTEIN"/>
    <property type="match status" value="1"/>
</dbReference>
<feature type="chain" id="PRO_5040723127" evidence="1">
    <location>
        <begin position="19"/>
        <end position="593"/>
    </location>
</feature>
<comment type="caution">
    <text evidence="2">The sequence shown here is derived from an EMBL/GenBank/DDBJ whole genome shotgun (WGS) entry which is preliminary data.</text>
</comment>
<keyword evidence="1" id="KW-0732">Signal</keyword>
<dbReference type="InterPro" id="IPR036770">
    <property type="entry name" value="Ankyrin_rpt-contain_sf"/>
</dbReference>
<evidence type="ECO:0000313" key="3">
    <source>
        <dbReference type="Proteomes" id="UP001165083"/>
    </source>
</evidence>
<evidence type="ECO:0000256" key="1">
    <source>
        <dbReference type="SAM" id="SignalP"/>
    </source>
</evidence>
<gene>
    <name evidence="2" type="ORF">Plil01_001523000</name>
</gene>
<dbReference type="AlphaFoldDB" id="A0A9W7CRN3"/>
<proteinExistence type="predicted"/>
<feature type="signal peptide" evidence="1">
    <location>
        <begin position="1"/>
        <end position="18"/>
    </location>
</feature>
<sequence length="593" mass="63488">MASPVLLSVALALPPTLAAVADVALEVSDLLAPRTLDAALFCDLRRVQSVFGASRRVSVGAMDGAAARGRLDVVQRLHATRPEGCSIVALTGAAAGGHLDVLQWLREAYPALHDPEACLKAAAEHNRLAVIRYMRRQVTRDRTGPALEVAAANGYVEAVEALLPGPFDMAEVFTVAAANGQVGMLQFLIAKGHDNAHLARCGLDAAASGGHIQCMELFLPKCDQHRNAGALVAAARCGQAGAVKMLLSRSHYNGDQVSYSFSEAAANDHCEVVKLMLEECPSVLNCGMKGARDDPHRDSKPHRDEVNWAFSSAAKRGSITMMKTLASQWSGELMAFDFRSACETRGDQSEVVKLLIETWDAKGYDLPTPYAHAAAKLAVLKGDVALAKLVVSRCYDWGAATALTLAVTTNQLDMAAVFAARNGLHNAEALVKAATTGRREFVELLLNYSSRSTIQEALRQFSSGVDAAMLTLVLEKCNRCDYGQVITQAAARGFVALVKQLLNKVHDRAFSWALMSAASNGHDDVVRVMLERNNPQAVGCALQAAATQGQLRVIELLRAQCNLTDISDALAIAEAYGHADVVQLLRGKRGRVE</sequence>
<name>A0A9W7CRN3_9STRA</name>
<dbReference type="PANTHER" id="PTHR46586">
    <property type="entry name" value="ANKYRIN REPEAT-CONTAINING PROTEIN"/>
    <property type="match status" value="1"/>
</dbReference>
<dbReference type="InterPro" id="IPR052050">
    <property type="entry name" value="SecEffector_AnkRepeat"/>
</dbReference>
<keyword evidence="3" id="KW-1185">Reference proteome</keyword>
<dbReference type="OrthoDB" id="104812at2759"/>
<dbReference type="Pfam" id="PF12796">
    <property type="entry name" value="Ank_2"/>
    <property type="match status" value="2"/>
</dbReference>
<evidence type="ECO:0000313" key="2">
    <source>
        <dbReference type="EMBL" id="GMF35917.1"/>
    </source>
</evidence>
<organism evidence="2 3">
    <name type="scientific">Phytophthora lilii</name>
    <dbReference type="NCBI Taxonomy" id="2077276"/>
    <lineage>
        <taxon>Eukaryota</taxon>
        <taxon>Sar</taxon>
        <taxon>Stramenopiles</taxon>
        <taxon>Oomycota</taxon>
        <taxon>Peronosporomycetes</taxon>
        <taxon>Peronosporales</taxon>
        <taxon>Peronosporaceae</taxon>
        <taxon>Phytophthora</taxon>
    </lineage>
</organism>
<dbReference type="EMBL" id="BSXW01001335">
    <property type="protein sequence ID" value="GMF35917.1"/>
    <property type="molecule type" value="Genomic_DNA"/>
</dbReference>
<accession>A0A9W7CRN3</accession>
<dbReference type="InterPro" id="IPR002110">
    <property type="entry name" value="Ankyrin_rpt"/>
</dbReference>
<reference evidence="2" key="1">
    <citation type="submission" date="2023-04" db="EMBL/GenBank/DDBJ databases">
        <title>Phytophthora lilii NBRC 32176.</title>
        <authorList>
            <person name="Ichikawa N."/>
            <person name="Sato H."/>
            <person name="Tonouchi N."/>
        </authorList>
    </citation>
    <scope>NUCLEOTIDE SEQUENCE</scope>
    <source>
        <strain evidence="2">NBRC 32176</strain>
    </source>
</reference>
<dbReference type="Proteomes" id="UP001165083">
    <property type="component" value="Unassembled WGS sequence"/>
</dbReference>
<dbReference type="SMART" id="SM00248">
    <property type="entry name" value="ANK"/>
    <property type="match status" value="5"/>
</dbReference>
<dbReference type="SUPFAM" id="SSF48403">
    <property type="entry name" value="Ankyrin repeat"/>
    <property type="match status" value="2"/>
</dbReference>
<protein>
    <submittedName>
        <fullName evidence="2">Unnamed protein product</fullName>
    </submittedName>
</protein>
<dbReference type="Gene3D" id="1.25.40.20">
    <property type="entry name" value="Ankyrin repeat-containing domain"/>
    <property type="match status" value="4"/>
</dbReference>
<dbReference type="Pfam" id="PF13637">
    <property type="entry name" value="Ank_4"/>
    <property type="match status" value="1"/>
</dbReference>